<dbReference type="Proteomes" id="UP000184383">
    <property type="component" value="Unassembled WGS sequence"/>
</dbReference>
<accession>A0A1L9RG78</accession>
<evidence type="ECO:0000313" key="2">
    <source>
        <dbReference type="Proteomes" id="UP000184383"/>
    </source>
</evidence>
<dbReference type="Gene3D" id="3.40.50.150">
    <property type="entry name" value="Vaccinia Virus protein VP39"/>
    <property type="match status" value="1"/>
</dbReference>
<evidence type="ECO:0008006" key="3">
    <source>
        <dbReference type="Google" id="ProtNLM"/>
    </source>
</evidence>
<sequence>MTISRWTPLTKYPLTSTINKCFPQSAKKRGVHKADIVSDKLCDDILQRVSPFLRNKPPVDIIDLWPGAGLWSSKVNDFLNPRRHVLVEPNLASFESILKPLAKSKPCYDLQSMEIDKFDDWENFISKHLPEQGTSSRDSSGSLAKNHSLLVLANPPPNKSKRDHYTPARWWSILMETCMRQSGINSYGSVRLLVTMPTAEALAVMPRSVIDRKRVSLLTESIAGHVFEVAGTDSYGMWSSWKGLGLINDNAARVAERAAEQNVVVPAGRELPPLPLAPESPEGSSKIHCPHAPRLRTNMHDKVSDIIHSSQGEKLDAVTSKRRQRALSQLNLDNRKAYTREQMAIKQRELNGQVKALSRAAADPNIDNEALKSVGDKAEAMKAALLEEISALHFEIQRDLSNQSDDVRASIQSGSFDSAILQWDRRPFEPLFIEPEELFPRETTETMIYFEANANSSVIQRINALSPSEQGDLFRLFDALSLSFSSRSTMSTAELLKLIFPDRTINDIVRSVPSLSIFAWKSLKSDFANWPRTVQGSATEQETGQLDPAACFQENLDYDLSGVPLRILNVTTLWDILFEYHKQPMKISSMQLIRLLGGSLTAFRSGEYGDVSRKRLH</sequence>
<keyword evidence="2" id="KW-1185">Reference proteome</keyword>
<dbReference type="OrthoDB" id="16079at2759"/>
<gene>
    <name evidence="1" type="ORF">ASPWEDRAFT_113467</name>
</gene>
<dbReference type="GeneID" id="63744257"/>
<dbReference type="SUPFAM" id="SSF53335">
    <property type="entry name" value="S-adenosyl-L-methionine-dependent methyltransferases"/>
    <property type="match status" value="1"/>
</dbReference>
<protein>
    <recommendedName>
        <fullName evidence="3">rRNA adenine N(6)-methyltransferase</fullName>
    </recommendedName>
</protein>
<dbReference type="RefSeq" id="XP_040687611.1">
    <property type="nucleotide sequence ID" value="XM_040828409.1"/>
</dbReference>
<dbReference type="InterPro" id="IPR029063">
    <property type="entry name" value="SAM-dependent_MTases_sf"/>
</dbReference>
<evidence type="ECO:0000313" key="1">
    <source>
        <dbReference type="EMBL" id="OJJ33935.1"/>
    </source>
</evidence>
<dbReference type="VEuPathDB" id="FungiDB:ASPWEDRAFT_113467"/>
<reference evidence="2" key="1">
    <citation type="journal article" date="2017" name="Genome Biol.">
        <title>Comparative genomics reveals high biological diversity and specific adaptations in the industrially and medically important fungal genus Aspergillus.</title>
        <authorList>
            <person name="de Vries R.P."/>
            <person name="Riley R."/>
            <person name="Wiebenga A."/>
            <person name="Aguilar-Osorio G."/>
            <person name="Amillis S."/>
            <person name="Uchima C.A."/>
            <person name="Anderluh G."/>
            <person name="Asadollahi M."/>
            <person name="Askin M."/>
            <person name="Barry K."/>
            <person name="Battaglia E."/>
            <person name="Bayram O."/>
            <person name="Benocci T."/>
            <person name="Braus-Stromeyer S.A."/>
            <person name="Caldana C."/>
            <person name="Canovas D."/>
            <person name="Cerqueira G.C."/>
            <person name="Chen F."/>
            <person name="Chen W."/>
            <person name="Choi C."/>
            <person name="Clum A."/>
            <person name="Dos Santos R.A."/>
            <person name="Damasio A.R."/>
            <person name="Diallinas G."/>
            <person name="Emri T."/>
            <person name="Fekete E."/>
            <person name="Flipphi M."/>
            <person name="Freyberg S."/>
            <person name="Gallo A."/>
            <person name="Gournas C."/>
            <person name="Habgood R."/>
            <person name="Hainaut M."/>
            <person name="Harispe M.L."/>
            <person name="Henrissat B."/>
            <person name="Hilden K.S."/>
            <person name="Hope R."/>
            <person name="Hossain A."/>
            <person name="Karabika E."/>
            <person name="Karaffa L."/>
            <person name="Karanyi Z."/>
            <person name="Krasevec N."/>
            <person name="Kuo A."/>
            <person name="Kusch H."/>
            <person name="LaButti K."/>
            <person name="Lagendijk E.L."/>
            <person name="Lapidus A."/>
            <person name="Levasseur A."/>
            <person name="Lindquist E."/>
            <person name="Lipzen A."/>
            <person name="Logrieco A.F."/>
            <person name="MacCabe A."/>
            <person name="Maekelae M.R."/>
            <person name="Malavazi I."/>
            <person name="Melin P."/>
            <person name="Meyer V."/>
            <person name="Mielnichuk N."/>
            <person name="Miskei M."/>
            <person name="Molnar A.P."/>
            <person name="Mule G."/>
            <person name="Ngan C.Y."/>
            <person name="Orejas M."/>
            <person name="Orosz E."/>
            <person name="Ouedraogo J.P."/>
            <person name="Overkamp K.M."/>
            <person name="Park H.-S."/>
            <person name="Perrone G."/>
            <person name="Piumi F."/>
            <person name="Punt P.J."/>
            <person name="Ram A.F."/>
            <person name="Ramon A."/>
            <person name="Rauscher S."/>
            <person name="Record E."/>
            <person name="Riano-Pachon D.M."/>
            <person name="Robert V."/>
            <person name="Roehrig J."/>
            <person name="Ruller R."/>
            <person name="Salamov A."/>
            <person name="Salih N.S."/>
            <person name="Samson R.A."/>
            <person name="Sandor E."/>
            <person name="Sanguinetti M."/>
            <person name="Schuetze T."/>
            <person name="Sepcic K."/>
            <person name="Shelest E."/>
            <person name="Sherlock G."/>
            <person name="Sophianopoulou V."/>
            <person name="Squina F.M."/>
            <person name="Sun H."/>
            <person name="Susca A."/>
            <person name="Todd R.B."/>
            <person name="Tsang A."/>
            <person name="Unkles S.E."/>
            <person name="van de Wiele N."/>
            <person name="van Rossen-Uffink D."/>
            <person name="Oliveira J.V."/>
            <person name="Vesth T.C."/>
            <person name="Visser J."/>
            <person name="Yu J.-H."/>
            <person name="Zhou M."/>
            <person name="Andersen M.R."/>
            <person name="Archer D.B."/>
            <person name="Baker S.E."/>
            <person name="Benoit I."/>
            <person name="Brakhage A.A."/>
            <person name="Braus G.H."/>
            <person name="Fischer R."/>
            <person name="Frisvad J.C."/>
            <person name="Goldman G.H."/>
            <person name="Houbraken J."/>
            <person name="Oakley B."/>
            <person name="Pocsi I."/>
            <person name="Scazzocchio C."/>
            <person name="Seiboth B."/>
            <person name="vanKuyk P.A."/>
            <person name="Wortman J."/>
            <person name="Dyer P.S."/>
            <person name="Grigoriev I.V."/>
        </authorList>
    </citation>
    <scope>NUCLEOTIDE SEQUENCE [LARGE SCALE GENOMIC DNA]</scope>
    <source>
        <strain evidence="2">DTO 134E9</strain>
    </source>
</reference>
<organism evidence="1 2">
    <name type="scientific">Aspergillus wentii DTO 134E9</name>
    <dbReference type="NCBI Taxonomy" id="1073089"/>
    <lineage>
        <taxon>Eukaryota</taxon>
        <taxon>Fungi</taxon>
        <taxon>Dikarya</taxon>
        <taxon>Ascomycota</taxon>
        <taxon>Pezizomycotina</taxon>
        <taxon>Eurotiomycetes</taxon>
        <taxon>Eurotiomycetidae</taxon>
        <taxon>Eurotiales</taxon>
        <taxon>Aspergillaceae</taxon>
        <taxon>Aspergillus</taxon>
        <taxon>Aspergillus subgen. Cremei</taxon>
    </lineage>
</organism>
<dbReference type="AlphaFoldDB" id="A0A1L9RG78"/>
<proteinExistence type="predicted"/>
<dbReference type="EMBL" id="KV878213">
    <property type="protein sequence ID" value="OJJ33935.1"/>
    <property type="molecule type" value="Genomic_DNA"/>
</dbReference>
<name>A0A1L9RG78_ASPWE</name>